<dbReference type="SMART" id="SM00454">
    <property type="entry name" value="SAM"/>
    <property type="match status" value="1"/>
</dbReference>
<evidence type="ECO:0008006" key="6">
    <source>
        <dbReference type="Google" id="ProtNLM"/>
    </source>
</evidence>
<dbReference type="PANTHER" id="PTHR23509">
    <property type="entry name" value="PA-PL1 PHOSPHOLIPASE FAMILY"/>
    <property type="match status" value="1"/>
</dbReference>
<dbReference type="GO" id="GO:0030134">
    <property type="term" value="C:COPII-coated ER to Golgi transport vesicle"/>
    <property type="evidence" value="ECO:0007669"/>
    <property type="project" value="TreeGrafter"/>
</dbReference>
<name>A0A9Q1EIG6_SYNKA</name>
<accession>A0A9Q1EIG6</accession>
<protein>
    <recommendedName>
        <fullName evidence="6">Phospholipase DDHD2</fullName>
    </recommendedName>
</protein>
<dbReference type="InterPro" id="IPR037197">
    <property type="entry name" value="WWE_dom_sf"/>
</dbReference>
<dbReference type="InterPro" id="IPR057825">
    <property type="entry name" value="WWE_SEC23-DDH2"/>
</dbReference>
<dbReference type="Pfam" id="PF23464">
    <property type="entry name" value="WWE_3"/>
    <property type="match status" value="1"/>
</dbReference>
<dbReference type="InterPro" id="IPR013761">
    <property type="entry name" value="SAM/pointed_sf"/>
</dbReference>
<evidence type="ECO:0000313" key="4">
    <source>
        <dbReference type="EMBL" id="KAJ8339471.1"/>
    </source>
</evidence>
<dbReference type="SUPFAM" id="SSF117839">
    <property type="entry name" value="WWE domain"/>
    <property type="match status" value="1"/>
</dbReference>
<dbReference type="GO" id="GO:0046872">
    <property type="term" value="F:metal ion binding"/>
    <property type="evidence" value="ECO:0007669"/>
    <property type="project" value="InterPro"/>
</dbReference>
<dbReference type="EMBL" id="JAINUF010000017">
    <property type="protein sequence ID" value="KAJ8339471.1"/>
    <property type="molecule type" value="Genomic_DNA"/>
</dbReference>
<dbReference type="Proteomes" id="UP001152622">
    <property type="component" value="Chromosome 17"/>
</dbReference>
<dbReference type="Pfam" id="PF00536">
    <property type="entry name" value="SAM_1"/>
    <property type="match status" value="1"/>
</dbReference>
<dbReference type="OrthoDB" id="69269at2759"/>
<reference evidence="4" key="1">
    <citation type="journal article" date="2023" name="Science">
        <title>Genome structures resolve the early diversification of teleost fishes.</title>
        <authorList>
            <person name="Parey E."/>
            <person name="Louis A."/>
            <person name="Montfort J."/>
            <person name="Bouchez O."/>
            <person name="Roques C."/>
            <person name="Iampietro C."/>
            <person name="Lluch J."/>
            <person name="Castinel A."/>
            <person name="Donnadieu C."/>
            <person name="Desvignes T."/>
            <person name="Floi Bucao C."/>
            <person name="Jouanno E."/>
            <person name="Wen M."/>
            <person name="Mejri S."/>
            <person name="Dirks R."/>
            <person name="Jansen H."/>
            <person name="Henkel C."/>
            <person name="Chen W.J."/>
            <person name="Zahm M."/>
            <person name="Cabau C."/>
            <person name="Klopp C."/>
            <person name="Thompson A.W."/>
            <person name="Robinson-Rechavi M."/>
            <person name="Braasch I."/>
            <person name="Lecointre G."/>
            <person name="Bobe J."/>
            <person name="Postlethwait J.H."/>
            <person name="Berthelot C."/>
            <person name="Roest Crollius H."/>
            <person name="Guiguen Y."/>
        </authorList>
    </citation>
    <scope>NUCLEOTIDE SEQUENCE</scope>
    <source>
        <strain evidence="4">WJC10195</strain>
    </source>
</reference>
<dbReference type="Pfam" id="PF02825">
    <property type="entry name" value="WWE"/>
    <property type="match status" value="1"/>
</dbReference>
<evidence type="ECO:0000313" key="5">
    <source>
        <dbReference type="Proteomes" id="UP001152622"/>
    </source>
</evidence>
<proteinExistence type="inferred from homology"/>
<organism evidence="4 5">
    <name type="scientific">Synaphobranchus kaupii</name>
    <name type="common">Kaup's arrowtooth eel</name>
    <dbReference type="NCBI Taxonomy" id="118154"/>
    <lineage>
        <taxon>Eukaryota</taxon>
        <taxon>Metazoa</taxon>
        <taxon>Chordata</taxon>
        <taxon>Craniata</taxon>
        <taxon>Vertebrata</taxon>
        <taxon>Euteleostomi</taxon>
        <taxon>Actinopterygii</taxon>
        <taxon>Neopterygii</taxon>
        <taxon>Teleostei</taxon>
        <taxon>Anguilliformes</taxon>
        <taxon>Synaphobranchidae</taxon>
        <taxon>Synaphobranchus</taxon>
    </lineage>
</organism>
<dbReference type="GO" id="GO:0004806">
    <property type="term" value="F:triacylglycerol lipase activity"/>
    <property type="evidence" value="ECO:0007669"/>
    <property type="project" value="TreeGrafter"/>
</dbReference>
<dbReference type="PROSITE" id="PS50918">
    <property type="entry name" value="WWE"/>
    <property type="match status" value="1"/>
</dbReference>
<dbReference type="InterPro" id="IPR001660">
    <property type="entry name" value="SAM"/>
</dbReference>
<evidence type="ECO:0000256" key="1">
    <source>
        <dbReference type="ARBA" id="ARBA00038464"/>
    </source>
</evidence>
<feature type="domain" description="WWE" evidence="2">
    <location>
        <begin position="74"/>
        <end position="157"/>
    </location>
</feature>
<dbReference type="GO" id="GO:0004620">
    <property type="term" value="F:phospholipase activity"/>
    <property type="evidence" value="ECO:0007669"/>
    <property type="project" value="TreeGrafter"/>
</dbReference>
<dbReference type="PANTHER" id="PTHR23509:SF7">
    <property type="entry name" value="PHOSPHOLIPASE DDHD2"/>
    <property type="match status" value="1"/>
</dbReference>
<evidence type="ECO:0000259" key="2">
    <source>
        <dbReference type="PROSITE" id="PS50918"/>
    </source>
</evidence>
<keyword evidence="5" id="KW-1185">Reference proteome</keyword>
<comment type="similarity">
    <text evidence="1">Belongs to the PA-PLA1 family.</text>
</comment>
<dbReference type="Pfam" id="PF02862">
    <property type="entry name" value="DDHD"/>
    <property type="match status" value="1"/>
</dbReference>
<feature type="domain" description="DDHD" evidence="3">
    <location>
        <begin position="527"/>
        <end position="751"/>
    </location>
</feature>
<dbReference type="InterPro" id="IPR004177">
    <property type="entry name" value="DDHD_dom"/>
</dbReference>
<dbReference type="SMART" id="SM01127">
    <property type="entry name" value="DDHD"/>
    <property type="match status" value="1"/>
</dbReference>
<dbReference type="SUPFAM" id="SSF47769">
    <property type="entry name" value="SAM/Pointed domain"/>
    <property type="match status" value="1"/>
</dbReference>
<dbReference type="PROSITE" id="PS51043">
    <property type="entry name" value="DDHD"/>
    <property type="match status" value="1"/>
</dbReference>
<dbReference type="InterPro" id="IPR004170">
    <property type="entry name" value="WWE_dom"/>
</dbReference>
<dbReference type="InterPro" id="IPR058055">
    <property type="entry name" value="PA-PLA1"/>
</dbReference>
<dbReference type="Gene3D" id="1.10.150.50">
    <property type="entry name" value="Transcription Factor, Ets-1"/>
    <property type="match status" value="1"/>
</dbReference>
<dbReference type="AlphaFoldDB" id="A0A9Q1EIG6"/>
<sequence length="760" mass="86253">MVNRKDCPTRVIGYYQFHEQEDGDTFYPSSQVLSCPVPLPSFAWLPALVLEVTGRQVSVDETLSPLSGFLKIVHMDPTPPLYQLVQPHWFYRRQDGTKDTWLPFSREDSHRLEEAHQACERGAGVTVATEGARYDVRLLERTRCAVYWEQAPAEVRRCTWFYKGDKESHYTPYPEDLSHSLEDAYMSAVTLKKWKQKLEFPSGDTITLHSTKLITQDQWPNCPMEKTKPRTVKRGVEEIMVNIPEGEPETVDHLVFMVHGIGSACDLRFRTLVQCVNGFRSTSQDLLSTHFKEVQEERRVGRVEFLPVNWHDALHSDATGVDRDIRRITLPSLARLRDFATDTLLDLFYYSSPTYCQNIVDSVVSEINRLHALFLRRHPRFTGAVSLAGHSLGSLILFDLLTNQKPVPGPEAAESEEGATVSNGVPLDSKCLEEGLRVMGLQKYVDLFQQEQVDMDSLALCSENDLKDLGIPLGPRKKILSFVTRRRDLEGTPGLQMSLPEMSATCTEDYKYLDARIGQVSVKYPQLSFQPQALFALGSPIGMFLTIRGLKCLDPNYSLPTCKSFYNIYHPFDPVAYRIEPIIGAPDVEVEAMLIPHHKGRKRMHRELKEGLTRMSSDLLGSLRTAWQSFSQLPIPILPPVAGGANVKDASDSEQARTEGVQWQQGQSNLWKSPLEWPKAVQLNYFSGNQGVEVEEQSVQMGMLNGGRRIDYVLQEAPIESFNEYLFALHSHLCYWDSEDTVLLVLKEIYEKLGIHLTQP</sequence>
<evidence type="ECO:0000259" key="3">
    <source>
        <dbReference type="PROSITE" id="PS51043"/>
    </source>
</evidence>
<gene>
    <name evidence="4" type="ORF">SKAU_G00362570</name>
</gene>
<comment type="caution">
    <text evidence="4">The sequence shown here is derived from an EMBL/GenBank/DDBJ whole genome shotgun (WGS) entry which is preliminary data.</text>
</comment>